<dbReference type="InterPro" id="IPR044198">
    <property type="entry name" value="DEK"/>
</dbReference>
<gene>
    <name evidence="7" type="ORF">HOLleu_23121</name>
</gene>
<feature type="compositionally biased region" description="Basic residues" evidence="5">
    <location>
        <begin position="271"/>
        <end position="289"/>
    </location>
</feature>
<evidence type="ECO:0000256" key="5">
    <source>
        <dbReference type="SAM" id="MobiDB-lite"/>
    </source>
</evidence>
<sequence length="457" mass="51509">MTPDWTIFPRTLENKKFAAIMATTEPKENPVQNEGTAEEKVTPVKEVKQNGQDGDSSDVSPAKSKSDNEEKETEDNHKAGEQGQDEADQEMEQGEEKTKEEDDDEDEDEEEESSDDEPQKGSLDGPVQIMTGKRERKKVERLAMQSPPEKEKEKFEIKDGRGAKLGDCPMIEFQLGKTNADMLKPLYRILFGRIGKVTEIKKHIRKFSGFTFTKEDSDFEKKEIQLNRFTLAGLKELCTWLALEKGGTKEDIIQRILEFCLMPTISEKKLPVKKKKAPKKTATKRKKASAKADAKGDAKKKKKKKVSKSKASVDDEDDVDEEDEIIDEEADSDLEEEEPKKKKAKKETPKSPKKPKAKTPQKKSSPKKATPKKSAPKVEEPDSDSSSDDDAPLSKKSNSPPSESEIRTVITKFLDGANLEQVTMKTVCKKVYETYPDFDLTHKKDFIKSTVKEIIST</sequence>
<name>A0A9Q1BUI2_HOLLE</name>
<feature type="compositionally biased region" description="Basic and acidic residues" evidence="5">
    <location>
        <begin position="148"/>
        <end position="157"/>
    </location>
</feature>
<comment type="subcellular location">
    <subcellularLocation>
        <location evidence="1">Nucleus</location>
    </subcellularLocation>
</comment>
<dbReference type="EMBL" id="JAIZAY010000011">
    <property type="protein sequence ID" value="KAJ8033007.1"/>
    <property type="molecule type" value="Genomic_DNA"/>
</dbReference>
<dbReference type="PANTHER" id="PTHR13468">
    <property type="entry name" value="DEK PROTEIN"/>
    <property type="match status" value="1"/>
</dbReference>
<feature type="region of interest" description="Disordered" evidence="5">
    <location>
        <begin position="270"/>
        <end position="407"/>
    </location>
</feature>
<feature type="compositionally biased region" description="Acidic residues" evidence="5">
    <location>
        <begin position="381"/>
        <end position="391"/>
    </location>
</feature>
<keyword evidence="8" id="KW-1185">Reference proteome</keyword>
<comment type="caution">
    <text evidence="7">The sequence shown here is derived from an EMBL/GenBank/DDBJ whole genome shotgun (WGS) entry which is preliminary data.</text>
</comment>
<evidence type="ECO:0000313" key="7">
    <source>
        <dbReference type="EMBL" id="KAJ8033007.1"/>
    </source>
</evidence>
<evidence type="ECO:0000313" key="8">
    <source>
        <dbReference type="Proteomes" id="UP001152320"/>
    </source>
</evidence>
<accession>A0A9Q1BUI2</accession>
<dbReference type="PANTHER" id="PTHR13468:SF1">
    <property type="entry name" value="PROTEIN DEK"/>
    <property type="match status" value="1"/>
</dbReference>
<dbReference type="Gene3D" id="1.10.10.60">
    <property type="entry name" value="Homeodomain-like"/>
    <property type="match status" value="1"/>
</dbReference>
<dbReference type="InterPro" id="IPR014876">
    <property type="entry name" value="DEK_C"/>
</dbReference>
<dbReference type="GO" id="GO:0006325">
    <property type="term" value="P:chromatin organization"/>
    <property type="evidence" value="ECO:0007669"/>
    <property type="project" value="UniProtKB-KW"/>
</dbReference>
<dbReference type="GO" id="GO:0042393">
    <property type="term" value="F:histone binding"/>
    <property type="evidence" value="ECO:0007669"/>
    <property type="project" value="TreeGrafter"/>
</dbReference>
<evidence type="ECO:0000256" key="2">
    <source>
        <dbReference type="ARBA" id="ARBA00022853"/>
    </source>
</evidence>
<dbReference type="AlphaFoldDB" id="A0A9Q1BUI2"/>
<dbReference type="OrthoDB" id="10248551at2759"/>
<reference evidence="7" key="1">
    <citation type="submission" date="2021-10" db="EMBL/GenBank/DDBJ databases">
        <title>Tropical sea cucumber genome reveals ecological adaptation and Cuvierian tubules defense mechanism.</title>
        <authorList>
            <person name="Chen T."/>
        </authorList>
    </citation>
    <scope>NUCLEOTIDE SEQUENCE</scope>
    <source>
        <strain evidence="7">Nanhai2018</strain>
        <tissue evidence="7">Muscle</tissue>
    </source>
</reference>
<dbReference type="SUPFAM" id="SSF109715">
    <property type="entry name" value="DEK C-terminal domain"/>
    <property type="match status" value="1"/>
</dbReference>
<proteinExistence type="predicted"/>
<dbReference type="SUPFAM" id="SSF68906">
    <property type="entry name" value="SAP domain"/>
    <property type="match status" value="1"/>
</dbReference>
<organism evidence="7 8">
    <name type="scientific">Holothuria leucospilota</name>
    <name type="common">Black long sea cucumber</name>
    <name type="synonym">Mertensiothuria leucospilota</name>
    <dbReference type="NCBI Taxonomy" id="206669"/>
    <lineage>
        <taxon>Eukaryota</taxon>
        <taxon>Metazoa</taxon>
        <taxon>Echinodermata</taxon>
        <taxon>Eleutherozoa</taxon>
        <taxon>Echinozoa</taxon>
        <taxon>Holothuroidea</taxon>
        <taxon>Aspidochirotacea</taxon>
        <taxon>Aspidochirotida</taxon>
        <taxon>Holothuriidae</taxon>
        <taxon>Holothuria</taxon>
    </lineage>
</organism>
<feature type="compositionally biased region" description="Basic and acidic residues" evidence="5">
    <location>
        <begin position="64"/>
        <end position="80"/>
    </location>
</feature>
<evidence type="ECO:0000256" key="3">
    <source>
        <dbReference type="ARBA" id="ARBA00023125"/>
    </source>
</evidence>
<evidence type="ECO:0000256" key="4">
    <source>
        <dbReference type="ARBA" id="ARBA00023242"/>
    </source>
</evidence>
<feature type="compositionally biased region" description="Basic and acidic residues" evidence="5">
    <location>
        <begin position="37"/>
        <end position="48"/>
    </location>
</feature>
<evidence type="ECO:0000259" key="6">
    <source>
        <dbReference type="PROSITE" id="PS51998"/>
    </source>
</evidence>
<evidence type="ECO:0000256" key="1">
    <source>
        <dbReference type="ARBA" id="ARBA00004123"/>
    </source>
</evidence>
<dbReference type="InterPro" id="IPR036361">
    <property type="entry name" value="SAP_dom_sf"/>
</dbReference>
<feature type="compositionally biased region" description="Acidic residues" evidence="5">
    <location>
        <begin position="83"/>
        <end position="93"/>
    </location>
</feature>
<feature type="compositionally biased region" description="Acidic residues" evidence="5">
    <location>
        <begin position="101"/>
        <end position="116"/>
    </location>
</feature>
<keyword evidence="3" id="KW-0238">DNA-binding</keyword>
<dbReference type="Proteomes" id="UP001152320">
    <property type="component" value="Chromosome 11"/>
</dbReference>
<keyword evidence="4" id="KW-0539">Nucleus</keyword>
<feature type="compositionally biased region" description="Low complexity" evidence="5">
    <location>
        <begin position="394"/>
        <end position="403"/>
    </location>
</feature>
<protein>
    <submittedName>
        <fullName evidence="7">Protein DEK</fullName>
    </submittedName>
</protein>
<keyword evidence="2" id="KW-0156">Chromatin regulator</keyword>
<dbReference type="PROSITE" id="PS51998">
    <property type="entry name" value="DEK_C"/>
    <property type="match status" value="1"/>
</dbReference>
<dbReference type="GO" id="GO:0003677">
    <property type="term" value="F:DNA binding"/>
    <property type="evidence" value="ECO:0007669"/>
    <property type="project" value="UniProtKB-KW"/>
</dbReference>
<dbReference type="Pfam" id="PF08766">
    <property type="entry name" value="DEK_C"/>
    <property type="match status" value="1"/>
</dbReference>
<feature type="domain" description="DEK-C" evidence="6">
    <location>
        <begin position="400"/>
        <end position="456"/>
    </location>
</feature>
<feature type="compositionally biased region" description="Polar residues" evidence="5">
    <location>
        <begin position="49"/>
        <end position="59"/>
    </location>
</feature>
<feature type="compositionally biased region" description="Basic residues" evidence="5">
    <location>
        <begin position="298"/>
        <end position="308"/>
    </location>
</feature>
<feature type="compositionally biased region" description="Acidic residues" evidence="5">
    <location>
        <begin position="314"/>
        <end position="337"/>
    </location>
</feature>
<dbReference type="GO" id="GO:2000779">
    <property type="term" value="P:regulation of double-strand break repair"/>
    <property type="evidence" value="ECO:0007669"/>
    <property type="project" value="TreeGrafter"/>
</dbReference>
<dbReference type="GO" id="GO:0005634">
    <property type="term" value="C:nucleus"/>
    <property type="evidence" value="ECO:0007669"/>
    <property type="project" value="UniProtKB-SubCell"/>
</dbReference>
<feature type="compositionally biased region" description="Basic residues" evidence="5">
    <location>
        <begin position="341"/>
        <end position="375"/>
    </location>
</feature>
<feature type="region of interest" description="Disordered" evidence="5">
    <location>
        <begin position="19"/>
        <end position="157"/>
    </location>
</feature>